<dbReference type="EMBL" id="QGKV02000299">
    <property type="protein sequence ID" value="KAF3595564.1"/>
    <property type="molecule type" value="Genomic_DNA"/>
</dbReference>
<gene>
    <name evidence="2" type="ORF">DY000_02025878</name>
</gene>
<dbReference type="PANTHER" id="PTHR33710">
    <property type="entry name" value="BNAC02G09200D PROTEIN"/>
    <property type="match status" value="1"/>
</dbReference>
<evidence type="ECO:0000256" key="1">
    <source>
        <dbReference type="SAM" id="MobiDB-lite"/>
    </source>
</evidence>
<organism evidence="2 3">
    <name type="scientific">Brassica cretica</name>
    <name type="common">Mustard</name>
    <dbReference type="NCBI Taxonomy" id="69181"/>
    <lineage>
        <taxon>Eukaryota</taxon>
        <taxon>Viridiplantae</taxon>
        <taxon>Streptophyta</taxon>
        <taxon>Embryophyta</taxon>
        <taxon>Tracheophyta</taxon>
        <taxon>Spermatophyta</taxon>
        <taxon>Magnoliopsida</taxon>
        <taxon>eudicotyledons</taxon>
        <taxon>Gunneridae</taxon>
        <taxon>Pentapetalae</taxon>
        <taxon>rosids</taxon>
        <taxon>malvids</taxon>
        <taxon>Brassicales</taxon>
        <taxon>Brassicaceae</taxon>
        <taxon>Brassiceae</taxon>
        <taxon>Brassica</taxon>
    </lineage>
</organism>
<comment type="caution">
    <text evidence="2">The sequence shown here is derived from an EMBL/GenBank/DDBJ whole genome shotgun (WGS) entry which is preliminary data.</text>
</comment>
<keyword evidence="3" id="KW-1185">Reference proteome</keyword>
<accession>A0ABQ7EF18</accession>
<proteinExistence type="predicted"/>
<protein>
    <submittedName>
        <fullName evidence="2">Uncharacterized protein</fullName>
    </submittedName>
</protein>
<dbReference type="PANTHER" id="PTHR33710:SF62">
    <property type="entry name" value="DUF4283 DOMAIN PROTEIN"/>
    <property type="match status" value="1"/>
</dbReference>
<name>A0ABQ7EF18_BRACR</name>
<sequence>MDDLPRRPINKEREVYANLQLASLLGTNGQWDVTKLLYLFPENEVTRILHMQVGNVHDQDVGHTPLMALTRVALHYICPYQVMEISIGDFGAFRDGLEAKRGDSREGDALIKCPSGIRKLESAPKVSNVASEGRGRIFDFSRVQHDPLQDVAESSSRDTTIRRDHMAGKQTERYWREELVETSGLLAHTEQRPAMMLHQSSNQHEKDLLTLKRSVDGLVSSCTPLGGFALGYGDINSGNRSNKSKNSHRSNSTWSRKSQMGLSGGLVLFWKCKYEVRILYASSRIIDAEVKLGDSGNRLSWGGVREILHNGLKEKVWVQCRLDRAFGSAEWFMIFPQSHTSYLKKTGSDNRPIFTSLANCCRKRTGRFMFDKQWCKKEKVAEVIRRGWCNNFATGQGSVSERIKACRQELRKWKRHANVSSNANIKRLRRQLEGEESKKTPNIDILPSLRLELEKAYDEEEAYWKCKNSWL</sequence>
<evidence type="ECO:0000313" key="3">
    <source>
        <dbReference type="Proteomes" id="UP000266723"/>
    </source>
</evidence>
<reference evidence="2 3" key="1">
    <citation type="journal article" date="2020" name="BMC Genomics">
        <title>Intraspecific diversification of the crop wild relative Brassica cretica Lam. using demographic model selection.</title>
        <authorList>
            <person name="Kioukis A."/>
            <person name="Michalopoulou V.A."/>
            <person name="Briers L."/>
            <person name="Pirintsos S."/>
            <person name="Studholme D.J."/>
            <person name="Pavlidis P."/>
            <person name="Sarris P.F."/>
        </authorList>
    </citation>
    <scope>NUCLEOTIDE SEQUENCE [LARGE SCALE GENOMIC DNA]</scope>
    <source>
        <strain evidence="3">cv. PFS-1207/04</strain>
    </source>
</reference>
<evidence type="ECO:0000313" key="2">
    <source>
        <dbReference type="EMBL" id="KAF3595564.1"/>
    </source>
</evidence>
<feature type="region of interest" description="Disordered" evidence="1">
    <location>
        <begin position="239"/>
        <end position="258"/>
    </location>
</feature>
<dbReference type="Proteomes" id="UP000266723">
    <property type="component" value="Unassembled WGS sequence"/>
</dbReference>